<proteinExistence type="predicted"/>
<organism evidence="1 2">
    <name type="scientific">Caenorhabditis briggsae</name>
    <dbReference type="NCBI Taxonomy" id="6238"/>
    <lineage>
        <taxon>Eukaryota</taxon>
        <taxon>Metazoa</taxon>
        <taxon>Ecdysozoa</taxon>
        <taxon>Nematoda</taxon>
        <taxon>Chromadorea</taxon>
        <taxon>Rhabditida</taxon>
        <taxon>Rhabditina</taxon>
        <taxon>Rhabditomorpha</taxon>
        <taxon>Rhabditoidea</taxon>
        <taxon>Rhabditidae</taxon>
        <taxon>Peloderinae</taxon>
        <taxon>Caenorhabditis</taxon>
    </lineage>
</organism>
<dbReference type="Proteomes" id="UP000827892">
    <property type="component" value="Chromosome III"/>
</dbReference>
<evidence type="ECO:0000313" key="2">
    <source>
        <dbReference type="Proteomes" id="UP000827892"/>
    </source>
</evidence>
<protein>
    <submittedName>
        <fullName evidence="1">Uncharacterized protein</fullName>
    </submittedName>
</protein>
<sequence>MTSDEQCHTHLLVAEIYGFPLENFTPISFWRNFESSTSQNGNSDASTLEYGQCFELSFQWKPSFQVMRISRSTTDARRLQFFDSIIDDEERCSSCTDTIRKECVDRTSDTG</sequence>
<reference evidence="1 2" key="1">
    <citation type="submission" date="2022-05" db="EMBL/GenBank/DDBJ databases">
        <title>Chromosome-level reference genomes for two strains of Caenorhabditis briggsae: an improved platform for comparative genomics.</title>
        <authorList>
            <person name="Stevens L."/>
            <person name="Andersen E.C."/>
        </authorList>
    </citation>
    <scope>NUCLEOTIDE SEQUENCE [LARGE SCALE GENOMIC DNA]</scope>
    <source>
        <strain evidence="1">QX1410_ONT</strain>
        <tissue evidence="1">Whole-organism</tissue>
    </source>
</reference>
<accession>A0AAE9DFL5</accession>
<dbReference type="EMBL" id="CP090893">
    <property type="protein sequence ID" value="ULU02928.1"/>
    <property type="molecule type" value="Genomic_DNA"/>
</dbReference>
<name>A0AAE9DFL5_CAEBR</name>
<evidence type="ECO:0000313" key="1">
    <source>
        <dbReference type="EMBL" id="ULU02928.1"/>
    </source>
</evidence>
<dbReference type="AlphaFoldDB" id="A0AAE9DFL5"/>
<gene>
    <name evidence="1" type="ORF">L3Y34_002481</name>
</gene>